<keyword evidence="5" id="KW-1185">Reference proteome</keyword>
<dbReference type="PRINTS" id="PR00109">
    <property type="entry name" value="TYRKINASE"/>
</dbReference>
<dbReference type="WBParaSite" id="PSAMB.scaffold1315size33093.g12400.t1">
    <property type="protein sequence ID" value="PSAMB.scaffold1315size33093.g12400.t1"/>
    <property type="gene ID" value="PSAMB.scaffold1315size33093.g12400"/>
</dbReference>
<dbReference type="InterPro" id="IPR020837">
    <property type="entry name" value="Fibrinogen_CS"/>
</dbReference>
<dbReference type="PROSITE" id="PS00109">
    <property type="entry name" value="PROTEIN_KINASE_TYR"/>
    <property type="match status" value="1"/>
</dbReference>
<dbReference type="Gene3D" id="1.10.510.10">
    <property type="entry name" value="Transferase(Phosphotransferase) domain 1"/>
    <property type="match status" value="1"/>
</dbReference>
<dbReference type="SUPFAM" id="SSF56112">
    <property type="entry name" value="Protein kinase-like (PK-like)"/>
    <property type="match status" value="1"/>
</dbReference>
<dbReference type="InterPro" id="IPR000719">
    <property type="entry name" value="Prot_kinase_dom"/>
</dbReference>
<dbReference type="Gene3D" id="3.90.215.10">
    <property type="entry name" value="Gamma Fibrinogen, chain A, domain 1"/>
    <property type="match status" value="3"/>
</dbReference>
<dbReference type="Proteomes" id="UP000887566">
    <property type="component" value="Unplaced"/>
</dbReference>
<reference evidence="6" key="1">
    <citation type="submission" date="2022-11" db="UniProtKB">
        <authorList>
            <consortium name="WormBaseParasite"/>
        </authorList>
    </citation>
    <scope>IDENTIFICATION</scope>
</reference>
<name>A0A914UWG8_9BILA</name>
<dbReference type="AlphaFoldDB" id="A0A914UWG8"/>
<dbReference type="GO" id="GO:0004713">
    <property type="term" value="F:protein tyrosine kinase activity"/>
    <property type="evidence" value="ECO:0007669"/>
    <property type="project" value="InterPro"/>
</dbReference>
<organism evidence="5 6">
    <name type="scientific">Plectus sambesii</name>
    <dbReference type="NCBI Taxonomy" id="2011161"/>
    <lineage>
        <taxon>Eukaryota</taxon>
        <taxon>Metazoa</taxon>
        <taxon>Ecdysozoa</taxon>
        <taxon>Nematoda</taxon>
        <taxon>Chromadorea</taxon>
        <taxon>Plectida</taxon>
        <taxon>Plectina</taxon>
        <taxon>Plectoidea</taxon>
        <taxon>Plectidae</taxon>
        <taxon>Plectus</taxon>
    </lineage>
</organism>
<sequence>MKNGDLPSLVLEYCSFGSLDNFLSSRKGNFVDEIVRYSAKKRRTIYKSEKDGNWAPLYEQRRAENIVTTSDLLSFAYQTANGMEFLHSKEVVHRDLALRNIFLTSDYIVKIGDFGLSRKTIRGSYRIVQNPPLPVNWTAPEVFVDNNVPIESDLYTFGILLWEIFTLGATPQEQFVFVEEVEEEEVNVVVKKGKRMKKPRFAPKEIYELMKLLNNFNPDLRLPWERSKRNIVKNLKESCPPLASRIEVIDGLEKPDKNKPKGSPLIMSTAISESLLSTLWHSDPKERPTFQECTEVIEQELMQSRPNVLLKEGAQSIIPVDPEDENKTSIRKLIQVQHRNFVNVGILAIFLIAMPTALGLYRLYKPGDKYIANDCRELHERDSDLPSGVYLLSPPGIPAFNAYCDMETDGGGWTVFQRRIDDSLSFHDKVWNDYKVGFNNGLEKNLWLGNDIIHVLTTKDSNVELRIDIWGDQKPDSSYSNGYWWIKHTNFYIEDEAHFYVLHLSSSHTGNATVSINGGIFDSIGLNFSTVDENNGSPPGCFSTYEEGGWWMGSCASSPLNGKYVAPAVGGGFCWKTGLAGLAWVWLKQSRMMLRSVVQANDCRDLHQRDSDLPSGVYLLSPPGIPAFNAYCDMETDGGGWTVFQRRIDDSLSFHDKVWNDYKVGFNNGLEKNLWLGNDIIHVLTTKDSNVELRIDIWGDQKPDSSYSNGYWWIKHTNFYIEDEAHFYVLHLSSSHTGNATVSINGGIFDSIGLNFSTVDENNGSPPGCFSTYEEGGWWMGSCASGPLNGKYVAPTWGGSGFCWKTGLAWVHPKQSRMMLRSVVQAKDCRELHERDSKLPSEVYLLNPPGIPAFYAHCDMETEGGGWTVFQRRIDGNLSFHDKLWNDYKVGFNNGLENSLWLGNEIIHVLSTKDPNVELRIDIWGDRNPTTLNPNGYWWEKYTNFFIDNEADFYTLHISSTYSGNASTDTDRSMYWSNNWRFATIDSWNGAFAECQSSVYQLGGWWFGENCGWQALNGKYIPPTWDYHGFRWTNGSIWINPKQSRLPRTNNSVEAYHRSLNTHFAVSHPSMWVACEKIQS</sequence>
<feature type="transmembrane region" description="Helical" evidence="2">
    <location>
        <begin position="564"/>
        <end position="587"/>
    </location>
</feature>
<dbReference type="PROSITE" id="PS00514">
    <property type="entry name" value="FIBRINOGEN_C_1"/>
    <property type="match status" value="2"/>
</dbReference>
<dbReference type="InterPro" id="IPR001245">
    <property type="entry name" value="Ser-Thr/Tyr_kinase_cat_dom"/>
</dbReference>
<keyword evidence="1" id="KW-1015">Disulfide bond</keyword>
<proteinExistence type="predicted"/>
<keyword evidence="2" id="KW-1133">Transmembrane helix</keyword>
<dbReference type="Pfam" id="PF00147">
    <property type="entry name" value="Fibrinogen_C"/>
    <property type="match status" value="3"/>
</dbReference>
<feature type="domain" description="Fibrinogen C-terminal" evidence="4">
    <location>
        <begin position="366"/>
        <end position="564"/>
    </location>
</feature>
<feature type="domain" description="Fibrinogen C-terminal" evidence="4">
    <location>
        <begin position="827"/>
        <end position="1020"/>
    </location>
</feature>
<protein>
    <submittedName>
        <fullName evidence="6">Uncharacterized protein</fullName>
    </submittedName>
</protein>
<dbReference type="PROSITE" id="PS51406">
    <property type="entry name" value="FIBRINOGEN_C_2"/>
    <property type="match status" value="3"/>
</dbReference>
<evidence type="ECO:0000259" key="4">
    <source>
        <dbReference type="PROSITE" id="PS51406"/>
    </source>
</evidence>
<dbReference type="InterPro" id="IPR008266">
    <property type="entry name" value="Tyr_kinase_AS"/>
</dbReference>
<keyword evidence="2" id="KW-0812">Transmembrane</keyword>
<dbReference type="GO" id="GO:0005524">
    <property type="term" value="F:ATP binding"/>
    <property type="evidence" value="ECO:0007669"/>
    <property type="project" value="InterPro"/>
</dbReference>
<dbReference type="NCBIfam" id="NF040941">
    <property type="entry name" value="GGGWT_bact"/>
    <property type="match status" value="3"/>
</dbReference>
<dbReference type="InterPro" id="IPR020635">
    <property type="entry name" value="Tyr_kinase_cat_dom"/>
</dbReference>
<dbReference type="PROSITE" id="PS50011">
    <property type="entry name" value="PROTEIN_KINASE_DOM"/>
    <property type="match status" value="1"/>
</dbReference>
<evidence type="ECO:0000313" key="5">
    <source>
        <dbReference type="Proteomes" id="UP000887566"/>
    </source>
</evidence>
<dbReference type="SMART" id="SM00219">
    <property type="entry name" value="TyrKc"/>
    <property type="match status" value="1"/>
</dbReference>
<dbReference type="InterPro" id="IPR014716">
    <property type="entry name" value="Fibrinogen_a/b/g_C_1"/>
</dbReference>
<accession>A0A914UWG8</accession>
<feature type="domain" description="Fibrinogen C-terminal" evidence="4">
    <location>
        <begin position="594"/>
        <end position="824"/>
    </location>
</feature>
<evidence type="ECO:0000256" key="1">
    <source>
        <dbReference type="ARBA" id="ARBA00023157"/>
    </source>
</evidence>
<dbReference type="InterPro" id="IPR050373">
    <property type="entry name" value="Fibrinogen_C-term_domain"/>
</dbReference>
<evidence type="ECO:0000259" key="3">
    <source>
        <dbReference type="PROSITE" id="PS50011"/>
    </source>
</evidence>
<keyword evidence="2" id="KW-0472">Membrane</keyword>
<dbReference type="SUPFAM" id="SSF56496">
    <property type="entry name" value="Fibrinogen C-terminal domain-like"/>
    <property type="match status" value="3"/>
</dbReference>
<dbReference type="InterPro" id="IPR011009">
    <property type="entry name" value="Kinase-like_dom_sf"/>
</dbReference>
<dbReference type="GO" id="GO:0005615">
    <property type="term" value="C:extracellular space"/>
    <property type="evidence" value="ECO:0007669"/>
    <property type="project" value="TreeGrafter"/>
</dbReference>
<dbReference type="PANTHER" id="PTHR19143">
    <property type="entry name" value="FIBRINOGEN/TENASCIN/ANGIOPOEITIN"/>
    <property type="match status" value="1"/>
</dbReference>
<dbReference type="InterPro" id="IPR036056">
    <property type="entry name" value="Fibrinogen-like_C"/>
</dbReference>
<feature type="transmembrane region" description="Helical" evidence="2">
    <location>
        <begin position="341"/>
        <end position="364"/>
    </location>
</feature>
<dbReference type="InterPro" id="IPR002181">
    <property type="entry name" value="Fibrinogen_a/b/g_C_dom"/>
</dbReference>
<dbReference type="Pfam" id="PF07714">
    <property type="entry name" value="PK_Tyr_Ser-Thr"/>
    <property type="match status" value="1"/>
</dbReference>
<feature type="domain" description="Protein kinase" evidence="3">
    <location>
        <begin position="1"/>
        <end position="302"/>
    </location>
</feature>
<evidence type="ECO:0000256" key="2">
    <source>
        <dbReference type="SAM" id="Phobius"/>
    </source>
</evidence>
<evidence type="ECO:0000313" key="6">
    <source>
        <dbReference type="WBParaSite" id="PSAMB.scaffold1315size33093.g12400.t1"/>
    </source>
</evidence>
<dbReference type="SMART" id="SM00186">
    <property type="entry name" value="FBG"/>
    <property type="match status" value="3"/>
</dbReference>